<sequence length="315" mass="34304">MLAFVDRRTREPGSSDELKAAEVSLAAPAHGSFLTALHLAPVVSGCFSDSALVSAMKLGRTKCTALVTKALGPAFRDELLKDMTASRAEMITHAYVRYVDDRTCAVVSTTDIKDFAPKDTEDFPVTPLLPPKGKRETRKAEILNIIKRKKSALANDADEPVRKKLRAAEDTIAELERKLEKKEEIAELAALNKGLQRAVIARAGCQNSAGSVDPNRKAAKRLPLREGASGGDLGAINLLNRSLFGKPALASQVAPGKTHLTPKKVEVLRDCYMERLKRKGTLPGSELFDLAVKNVNGYIIQKLADNEKMAKRYAE</sequence>
<dbReference type="VEuPathDB" id="VectorBase:HLOH_048246"/>
<dbReference type="OrthoDB" id="7698798at2759"/>
<proteinExistence type="predicted"/>
<organism evidence="2 3">
    <name type="scientific">Haemaphysalis longicornis</name>
    <name type="common">Bush tick</name>
    <dbReference type="NCBI Taxonomy" id="44386"/>
    <lineage>
        <taxon>Eukaryota</taxon>
        <taxon>Metazoa</taxon>
        <taxon>Ecdysozoa</taxon>
        <taxon>Arthropoda</taxon>
        <taxon>Chelicerata</taxon>
        <taxon>Arachnida</taxon>
        <taxon>Acari</taxon>
        <taxon>Parasitiformes</taxon>
        <taxon>Ixodida</taxon>
        <taxon>Ixodoidea</taxon>
        <taxon>Ixodidae</taxon>
        <taxon>Haemaphysalinae</taxon>
        <taxon>Haemaphysalis</taxon>
    </lineage>
</organism>
<gene>
    <name evidence="2" type="ORF">HPB48_007848</name>
</gene>
<keyword evidence="3" id="KW-1185">Reference proteome</keyword>
<dbReference type="Proteomes" id="UP000821853">
    <property type="component" value="Chromosome 2"/>
</dbReference>
<accession>A0A9J6FWM1</accession>
<dbReference type="EMBL" id="JABSTR010000004">
    <property type="protein sequence ID" value="KAH9366753.1"/>
    <property type="molecule type" value="Genomic_DNA"/>
</dbReference>
<dbReference type="AlphaFoldDB" id="A0A9J6FWM1"/>
<feature type="coiled-coil region" evidence="1">
    <location>
        <begin position="165"/>
        <end position="198"/>
    </location>
</feature>
<evidence type="ECO:0000256" key="1">
    <source>
        <dbReference type="SAM" id="Coils"/>
    </source>
</evidence>
<comment type="caution">
    <text evidence="2">The sequence shown here is derived from an EMBL/GenBank/DDBJ whole genome shotgun (WGS) entry which is preliminary data.</text>
</comment>
<reference evidence="2 3" key="1">
    <citation type="journal article" date="2020" name="Cell">
        <title>Large-Scale Comparative Analyses of Tick Genomes Elucidate Their Genetic Diversity and Vector Capacities.</title>
        <authorList>
            <consortium name="Tick Genome and Microbiome Consortium (TIGMIC)"/>
            <person name="Jia N."/>
            <person name="Wang J."/>
            <person name="Shi W."/>
            <person name="Du L."/>
            <person name="Sun Y."/>
            <person name="Zhan W."/>
            <person name="Jiang J.F."/>
            <person name="Wang Q."/>
            <person name="Zhang B."/>
            <person name="Ji P."/>
            <person name="Bell-Sakyi L."/>
            <person name="Cui X.M."/>
            <person name="Yuan T.T."/>
            <person name="Jiang B.G."/>
            <person name="Yang W.F."/>
            <person name="Lam T.T."/>
            <person name="Chang Q.C."/>
            <person name="Ding S.J."/>
            <person name="Wang X.J."/>
            <person name="Zhu J.G."/>
            <person name="Ruan X.D."/>
            <person name="Zhao L."/>
            <person name="Wei J.T."/>
            <person name="Ye R.Z."/>
            <person name="Que T.C."/>
            <person name="Du C.H."/>
            <person name="Zhou Y.H."/>
            <person name="Cheng J.X."/>
            <person name="Dai P.F."/>
            <person name="Guo W.B."/>
            <person name="Han X.H."/>
            <person name="Huang E.J."/>
            <person name="Li L.F."/>
            <person name="Wei W."/>
            <person name="Gao Y.C."/>
            <person name="Liu J.Z."/>
            <person name="Shao H.Z."/>
            <person name="Wang X."/>
            <person name="Wang C.C."/>
            <person name="Yang T.C."/>
            <person name="Huo Q.B."/>
            <person name="Li W."/>
            <person name="Chen H.Y."/>
            <person name="Chen S.E."/>
            <person name="Zhou L.G."/>
            <person name="Ni X.B."/>
            <person name="Tian J.H."/>
            <person name="Sheng Y."/>
            <person name="Liu T."/>
            <person name="Pan Y.S."/>
            <person name="Xia L.Y."/>
            <person name="Li J."/>
            <person name="Zhao F."/>
            <person name="Cao W.C."/>
        </authorList>
    </citation>
    <scope>NUCLEOTIDE SEQUENCE [LARGE SCALE GENOMIC DNA]</scope>
    <source>
        <strain evidence="2">HaeL-2018</strain>
    </source>
</reference>
<keyword evidence="1" id="KW-0175">Coiled coil</keyword>
<protein>
    <recommendedName>
        <fullName evidence="4">BEN domain-containing protein</fullName>
    </recommendedName>
</protein>
<evidence type="ECO:0000313" key="2">
    <source>
        <dbReference type="EMBL" id="KAH9366753.1"/>
    </source>
</evidence>
<name>A0A9J6FWM1_HAELO</name>
<evidence type="ECO:0008006" key="4">
    <source>
        <dbReference type="Google" id="ProtNLM"/>
    </source>
</evidence>
<evidence type="ECO:0000313" key="3">
    <source>
        <dbReference type="Proteomes" id="UP000821853"/>
    </source>
</evidence>